<geneLocation type="plasmid" evidence="4">
    <name>pDSM15236</name>
</geneLocation>
<dbReference type="InterPro" id="IPR045584">
    <property type="entry name" value="Pilin-like"/>
</dbReference>
<gene>
    <name evidence="3" type="ordered locus">Rfer_4494</name>
</gene>
<dbReference type="HOGENOM" id="CLU_1426984_0_0_4"/>
<dbReference type="AlphaFoldDB" id="Q21PW6"/>
<evidence type="ECO:0000313" key="4">
    <source>
        <dbReference type="Proteomes" id="UP000008332"/>
    </source>
</evidence>
<evidence type="ECO:0000256" key="1">
    <source>
        <dbReference type="SAM" id="Phobius"/>
    </source>
</evidence>
<accession>Q21PW6</accession>
<dbReference type="RefSeq" id="WP_011458560.1">
    <property type="nucleotide sequence ID" value="NC_007901.1"/>
</dbReference>
<reference evidence="4" key="1">
    <citation type="submission" date="2006-02" db="EMBL/GenBank/DDBJ databases">
        <title>Complete sequence of plasmid 1 of Rhodoferax ferrireducens DSM 15236.</title>
        <authorList>
            <person name="Copeland A."/>
            <person name="Lucas S."/>
            <person name="Lapidus A."/>
            <person name="Barry K."/>
            <person name="Detter J.C."/>
            <person name="Glavina del Rio T."/>
            <person name="Hammon N."/>
            <person name="Israni S."/>
            <person name="Pitluck S."/>
            <person name="Brettin T."/>
            <person name="Bruce D."/>
            <person name="Han C."/>
            <person name="Tapia R."/>
            <person name="Gilna P."/>
            <person name="Kiss H."/>
            <person name="Schmutz J."/>
            <person name="Larimer F."/>
            <person name="Land M."/>
            <person name="Kyrpides N."/>
            <person name="Ivanova N."/>
            <person name="Richardson P."/>
        </authorList>
    </citation>
    <scope>NUCLEOTIDE SEQUENCE [LARGE SCALE GENOMIC DNA]</scope>
    <source>
        <strain evidence="4">ATCC BAA-621 / DSM 15236 / T118</strain>
        <plasmid evidence="4">Plasmid pDSM15236</plasmid>
    </source>
</reference>
<keyword evidence="4" id="KW-1185">Reference proteome</keyword>
<sequence precursor="true">MKTFKSNKKQTGFTLIEIMVVIGIIGALAAGAAYGYNTMQKRKGANEGKIIALALACGQNSVSTPSFAGISMQTLGNKDCFPANLTTGRGTAAVTATSTVNNTAYTVAPSNMAGINDGLKVGLAAVPARLCTGMVDELDSTAARITITPTAGVAVVVKNIGGQLDADLVGINCNSAPAGTAAVNAEVGRS</sequence>
<keyword evidence="1" id="KW-0812">Transmembrane</keyword>
<protein>
    <submittedName>
        <fullName evidence="3">Methylation</fullName>
    </submittedName>
</protein>
<evidence type="ECO:0000313" key="3">
    <source>
        <dbReference type="EMBL" id="ABD72179.1"/>
    </source>
</evidence>
<dbReference type="Pfam" id="PF07963">
    <property type="entry name" value="N_methyl"/>
    <property type="match status" value="1"/>
</dbReference>
<name>Q21PW6_ALBFT</name>
<dbReference type="Gene3D" id="3.30.700.10">
    <property type="entry name" value="Glycoprotein, Type 4 Pilin"/>
    <property type="match status" value="1"/>
</dbReference>
<dbReference type="Proteomes" id="UP000008332">
    <property type="component" value="Plasmid unnamed1"/>
</dbReference>
<keyword evidence="1" id="KW-1133">Transmembrane helix</keyword>
<organism evidence="3 4">
    <name type="scientific">Albidiferax ferrireducens (strain ATCC BAA-621 / DSM 15236 / T118)</name>
    <name type="common">Rhodoferax ferrireducens</name>
    <dbReference type="NCBI Taxonomy" id="338969"/>
    <lineage>
        <taxon>Bacteria</taxon>
        <taxon>Pseudomonadati</taxon>
        <taxon>Pseudomonadota</taxon>
        <taxon>Betaproteobacteria</taxon>
        <taxon>Burkholderiales</taxon>
        <taxon>Comamonadaceae</taxon>
        <taxon>Rhodoferax</taxon>
    </lineage>
</organism>
<proteinExistence type="predicted"/>
<feature type="transmembrane region" description="Helical" evidence="1">
    <location>
        <begin position="12"/>
        <end position="36"/>
    </location>
</feature>
<dbReference type="EMBL" id="CP000268">
    <property type="protein sequence ID" value="ABD72179.1"/>
    <property type="molecule type" value="Genomic_DNA"/>
</dbReference>
<dbReference type="KEGG" id="rfr:Rfer_4494"/>
<dbReference type="Pfam" id="PF08805">
    <property type="entry name" value="PilS"/>
    <property type="match status" value="1"/>
</dbReference>
<dbReference type="InterPro" id="IPR012902">
    <property type="entry name" value="N_methyl_site"/>
</dbReference>
<dbReference type="InterPro" id="IPR014911">
    <property type="entry name" value="PilS_N"/>
</dbReference>
<keyword evidence="1" id="KW-0472">Membrane</keyword>
<dbReference type="PROSITE" id="PS00409">
    <property type="entry name" value="PROKAR_NTER_METHYL"/>
    <property type="match status" value="1"/>
</dbReference>
<dbReference type="SUPFAM" id="SSF54523">
    <property type="entry name" value="Pili subunits"/>
    <property type="match status" value="1"/>
</dbReference>
<feature type="domain" description="Type 4 secretion system PilS N-terminal" evidence="2">
    <location>
        <begin position="63"/>
        <end position="176"/>
    </location>
</feature>
<keyword evidence="3" id="KW-0614">Plasmid</keyword>
<dbReference type="NCBIfam" id="TIGR02532">
    <property type="entry name" value="IV_pilin_GFxxxE"/>
    <property type="match status" value="1"/>
</dbReference>
<evidence type="ECO:0000259" key="2">
    <source>
        <dbReference type="Pfam" id="PF08805"/>
    </source>
</evidence>